<protein>
    <submittedName>
        <fullName evidence="1">Uncharacterized protein</fullName>
    </submittedName>
</protein>
<dbReference type="AlphaFoldDB" id="A0A1Y2EA50"/>
<name>A0A1Y2EA50_9PEZI</name>
<evidence type="ECO:0000313" key="2">
    <source>
        <dbReference type="Proteomes" id="UP000193689"/>
    </source>
</evidence>
<dbReference type="InParanoid" id="A0A1Y2EA50"/>
<proteinExistence type="predicted"/>
<keyword evidence="2" id="KW-1185">Reference proteome</keyword>
<dbReference type="EMBL" id="MCFJ01000003">
    <property type="protein sequence ID" value="ORY68422.1"/>
    <property type="molecule type" value="Genomic_DNA"/>
</dbReference>
<dbReference type="Proteomes" id="UP000193689">
    <property type="component" value="Unassembled WGS sequence"/>
</dbReference>
<evidence type="ECO:0000313" key="1">
    <source>
        <dbReference type="EMBL" id="ORY68422.1"/>
    </source>
</evidence>
<reference evidence="1 2" key="1">
    <citation type="submission" date="2016-07" db="EMBL/GenBank/DDBJ databases">
        <title>Pervasive Adenine N6-methylation of Active Genes in Fungi.</title>
        <authorList>
            <consortium name="DOE Joint Genome Institute"/>
            <person name="Mondo S.J."/>
            <person name="Dannebaum R.O."/>
            <person name="Kuo R.C."/>
            <person name="Labutti K."/>
            <person name="Haridas S."/>
            <person name="Kuo A."/>
            <person name="Salamov A."/>
            <person name="Ahrendt S.R."/>
            <person name="Lipzen A."/>
            <person name="Sullivan W."/>
            <person name="Andreopoulos W.B."/>
            <person name="Clum A."/>
            <person name="Lindquist E."/>
            <person name="Daum C."/>
            <person name="Ramamoorthy G.K."/>
            <person name="Gryganskyi A."/>
            <person name="Culley D."/>
            <person name="Magnuson J.K."/>
            <person name="James T.Y."/>
            <person name="O'Malley M.A."/>
            <person name="Stajich J.E."/>
            <person name="Spatafora J.W."/>
            <person name="Visel A."/>
            <person name="Grigoriev I.V."/>
        </authorList>
    </citation>
    <scope>NUCLEOTIDE SEQUENCE [LARGE SCALE GENOMIC DNA]</scope>
    <source>
        <strain evidence="1 2">CBS 129021</strain>
    </source>
</reference>
<dbReference type="GeneID" id="63779103"/>
<organism evidence="1 2">
    <name type="scientific">Pseudomassariella vexata</name>
    <dbReference type="NCBI Taxonomy" id="1141098"/>
    <lineage>
        <taxon>Eukaryota</taxon>
        <taxon>Fungi</taxon>
        <taxon>Dikarya</taxon>
        <taxon>Ascomycota</taxon>
        <taxon>Pezizomycotina</taxon>
        <taxon>Sordariomycetes</taxon>
        <taxon>Xylariomycetidae</taxon>
        <taxon>Amphisphaeriales</taxon>
        <taxon>Pseudomassariaceae</taxon>
        <taxon>Pseudomassariella</taxon>
    </lineage>
</organism>
<comment type="caution">
    <text evidence="1">The sequence shown here is derived from an EMBL/GenBank/DDBJ whole genome shotgun (WGS) entry which is preliminary data.</text>
</comment>
<accession>A0A1Y2EA50</accession>
<dbReference type="RefSeq" id="XP_040718709.1">
    <property type="nucleotide sequence ID" value="XM_040862891.1"/>
</dbReference>
<gene>
    <name evidence="1" type="ORF">BCR38DRAFT_471989</name>
</gene>
<sequence length="387" mass="42533">MSCHVIVSRVICRLPNRQGPSSHPWAPARLPQVQGFGVVCCVIGRIPLRGESHAVILLPGPPQRPWNPDKANKQFTCRKGDETQGQGCHTTTCVRDDADSIRNDASKGCELYKGHERGGLSYGRSSPFGRSRTHHGHVAAQEFFSPMVAIWGRFGGVLISPPPLPGGIQSAWPKRAFMVPDREDRTSRILTARETYRGPKKRLHIHVGNSSRPIQVIDDREKRGHPQEWRRSIANDSSAIWWSILPLGTTGQYAAPGETRADMSHASAHTLAVVTWMPAEAKSHKCNLEDARGQPPTCCNLLGSSTPCPRICWCLVSTILQFPVVLVSDFSSPDLSFSFRKLPGIAKANNLEHSRRGSFRDDAAGTACNGKTRDPDSWNLAGKFLCA</sequence>